<evidence type="ECO:0000313" key="10">
    <source>
        <dbReference type="EMBL" id="NXJ03125.1"/>
    </source>
</evidence>
<evidence type="ECO:0000256" key="2">
    <source>
        <dbReference type="ARBA" id="ARBA00012180"/>
    </source>
</evidence>
<keyword evidence="8" id="KW-0695">RNA-directed DNA polymerase</keyword>
<keyword evidence="11" id="KW-1185">Reference proteome</keyword>
<dbReference type="GO" id="GO:0004523">
    <property type="term" value="F:RNA-DNA hybrid ribonuclease activity"/>
    <property type="evidence" value="ECO:0007669"/>
    <property type="project" value="UniProtKB-EC"/>
</dbReference>
<gene>
    <name evidence="10" type="primary">Ervk19</name>
    <name evidence="10" type="ORF">PSOCRE_R15516</name>
</gene>
<dbReference type="PROSITE" id="PS50878">
    <property type="entry name" value="RT_POL"/>
    <property type="match status" value="1"/>
</dbReference>
<sequence length="103" mass="11868">EILVIDLKDCFFTIPLHENDREKFAFSVPTINKQEPYKRYQWKVLPQGMKNSPTIGQYFGASALVAVRQAFPDYLIYHYMDDILCAASNVSSDFVTRLQEALS</sequence>
<dbReference type="Gene3D" id="3.30.70.270">
    <property type="match status" value="2"/>
</dbReference>
<keyword evidence="3" id="KW-0808">Transferase</keyword>
<keyword evidence="6" id="KW-0255">Endonuclease</keyword>
<dbReference type="PANTHER" id="PTHR41694">
    <property type="entry name" value="ENDOGENOUS RETROVIRUS GROUP K MEMBER POL PROTEIN"/>
    <property type="match status" value="1"/>
</dbReference>
<evidence type="ECO:0000259" key="9">
    <source>
        <dbReference type="PROSITE" id="PS50878"/>
    </source>
</evidence>
<dbReference type="GO" id="GO:0035613">
    <property type="term" value="F:RNA stem-loop binding"/>
    <property type="evidence" value="ECO:0007669"/>
    <property type="project" value="TreeGrafter"/>
</dbReference>
<dbReference type="InterPro" id="IPR043502">
    <property type="entry name" value="DNA/RNA_pol_sf"/>
</dbReference>
<keyword evidence="7" id="KW-0378">Hydrolase</keyword>
<evidence type="ECO:0000256" key="6">
    <source>
        <dbReference type="ARBA" id="ARBA00022759"/>
    </source>
</evidence>
<accession>A0A7K9XZJ4</accession>
<dbReference type="SUPFAM" id="SSF56672">
    <property type="entry name" value="DNA/RNA polymerases"/>
    <property type="match status" value="1"/>
</dbReference>
<dbReference type="PANTHER" id="PTHR41694:SF3">
    <property type="entry name" value="RNA-DIRECTED DNA POLYMERASE-RELATED"/>
    <property type="match status" value="1"/>
</dbReference>
<protein>
    <recommendedName>
        <fullName evidence="2">ribonuclease H</fullName>
        <ecNumber evidence="2">3.1.26.4</ecNumber>
    </recommendedName>
</protein>
<dbReference type="EMBL" id="VWZZ01014306">
    <property type="protein sequence ID" value="NXJ03125.1"/>
    <property type="molecule type" value="Genomic_DNA"/>
</dbReference>
<comment type="caution">
    <text evidence="10">The sequence shown here is derived from an EMBL/GenBank/DDBJ whole genome shotgun (WGS) entry which is preliminary data.</text>
</comment>
<evidence type="ECO:0000256" key="7">
    <source>
        <dbReference type="ARBA" id="ARBA00022801"/>
    </source>
</evidence>
<feature type="non-terminal residue" evidence="10">
    <location>
        <position position="1"/>
    </location>
</feature>
<keyword evidence="5" id="KW-0540">Nuclease</keyword>
<dbReference type="InterPro" id="IPR000477">
    <property type="entry name" value="RT_dom"/>
</dbReference>
<evidence type="ECO:0000313" key="11">
    <source>
        <dbReference type="Proteomes" id="UP000587472"/>
    </source>
</evidence>
<organism evidence="10 11">
    <name type="scientific">Psophia crepitans</name>
    <name type="common">common trumpeter</name>
    <dbReference type="NCBI Taxonomy" id="54359"/>
    <lineage>
        <taxon>Eukaryota</taxon>
        <taxon>Metazoa</taxon>
        <taxon>Chordata</taxon>
        <taxon>Craniata</taxon>
        <taxon>Vertebrata</taxon>
        <taxon>Euteleostomi</taxon>
        <taxon>Archelosauria</taxon>
        <taxon>Archosauria</taxon>
        <taxon>Dinosauria</taxon>
        <taxon>Saurischia</taxon>
        <taxon>Theropoda</taxon>
        <taxon>Coelurosauria</taxon>
        <taxon>Aves</taxon>
        <taxon>Neognathae</taxon>
        <taxon>Neoaves</taxon>
        <taxon>Gruiformes</taxon>
        <taxon>Psophiidae</taxon>
        <taxon>Psophia</taxon>
    </lineage>
</organism>
<dbReference type="Proteomes" id="UP000587472">
    <property type="component" value="Unassembled WGS sequence"/>
</dbReference>
<dbReference type="Pfam" id="PF00078">
    <property type="entry name" value="RVT_1"/>
    <property type="match status" value="1"/>
</dbReference>
<keyword evidence="4" id="KW-0548">Nucleotidyltransferase</keyword>
<evidence type="ECO:0000256" key="5">
    <source>
        <dbReference type="ARBA" id="ARBA00022722"/>
    </source>
</evidence>
<feature type="domain" description="Reverse transcriptase" evidence="9">
    <location>
        <begin position="1"/>
        <end position="103"/>
    </location>
</feature>
<dbReference type="InterPro" id="IPR043128">
    <property type="entry name" value="Rev_trsase/Diguanyl_cyclase"/>
</dbReference>
<dbReference type="AlphaFoldDB" id="A0A7K9XZJ4"/>
<evidence type="ECO:0000256" key="4">
    <source>
        <dbReference type="ARBA" id="ARBA00022695"/>
    </source>
</evidence>
<feature type="non-terminal residue" evidence="10">
    <location>
        <position position="103"/>
    </location>
</feature>
<dbReference type="GO" id="GO:0003964">
    <property type="term" value="F:RNA-directed DNA polymerase activity"/>
    <property type="evidence" value="ECO:0007669"/>
    <property type="project" value="UniProtKB-KW"/>
</dbReference>
<dbReference type="EC" id="3.1.26.4" evidence="2"/>
<evidence type="ECO:0000256" key="3">
    <source>
        <dbReference type="ARBA" id="ARBA00022679"/>
    </source>
</evidence>
<evidence type="ECO:0000256" key="8">
    <source>
        <dbReference type="ARBA" id="ARBA00022918"/>
    </source>
</evidence>
<proteinExistence type="inferred from homology"/>
<name>A0A7K9XZJ4_9GRUI</name>
<reference evidence="10 11" key="1">
    <citation type="submission" date="2019-09" db="EMBL/GenBank/DDBJ databases">
        <title>Bird 10,000 Genomes (B10K) Project - Family phase.</title>
        <authorList>
            <person name="Zhang G."/>
        </authorList>
    </citation>
    <scope>NUCLEOTIDE SEQUENCE [LARGE SCALE GENOMIC DNA]</scope>
    <source>
        <strain evidence="10">B10K-DU-001-60</strain>
        <tissue evidence="10">Muscle</tissue>
    </source>
</reference>
<evidence type="ECO:0000256" key="1">
    <source>
        <dbReference type="ARBA" id="ARBA00010879"/>
    </source>
</evidence>
<comment type="similarity">
    <text evidence="1">Belongs to the beta type-B retroviral polymerase family. HERV class-II K(HML-2) pol subfamily.</text>
</comment>